<sequence length="259" mass="28975">QVNKYYDLATSFYEFGWGQSFHFAPRCKGESLTESLKRHEHFLALQLGLKAGQKVLDIGCGIGGPLREISRFSKTSITGLNNNAYQIKRARELTCDTGLEKTCNFVESEAWWMVCCMTDVFDPFNKEHQKIKEEIKVGDGLPDIRSTTKCLGALKQAGFEVMEEKDLTIESPVLWYLPFDPPSHFSLSNFRATSTGRFVTRIMVTALEFLGLAPKGRTRVEGFLRKAAEGLVAGGKTGIFTPMYFFLVRKPASSNNSSA</sequence>
<evidence type="ECO:0000256" key="6">
    <source>
        <dbReference type="ARBA" id="ARBA00023221"/>
    </source>
</evidence>
<dbReference type="GO" id="GO:0003838">
    <property type="term" value="F:sterol 24-C-methyltransferase activity"/>
    <property type="evidence" value="ECO:0007669"/>
    <property type="project" value="TreeGrafter"/>
</dbReference>
<gene>
    <name evidence="10" type="ORF">LR48_Vigan08g206900</name>
</gene>
<keyword evidence="4" id="KW-0756">Sterol biosynthesis</keyword>
<dbReference type="STRING" id="3914.A0A0L9V8L2"/>
<dbReference type="Gramene" id="KOM51242">
    <property type="protein sequence ID" value="KOM51242"/>
    <property type="gene ID" value="LR48_Vigan08g206900"/>
</dbReference>
<protein>
    <recommendedName>
        <fullName evidence="9">SAM-dependent methyltransferase Erg6/SMT-type domain-containing protein</fullName>
    </recommendedName>
</protein>
<feature type="domain" description="SAM-dependent methyltransferase Erg6/SMT-type" evidence="9">
    <location>
        <begin position="5"/>
        <end position="251"/>
    </location>
</feature>
<keyword evidence="8" id="KW-0949">S-adenosyl-L-methionine</keyword>
<evidence type="ECO:0000256" key="8">
    <source>
        <dbReference type="PROSITE-ProRule" id="PRU01022"/>
    </source>
</evidence>
<dbReference type="GO" id="GO:0032259">
    <property type="term" value="P:methylation"/>
    <property type="evidence" value="ECO:0007669"/>
    <property type="project" value="UniProtKB-KW"/>
</dbReference>
<keyword evidence="2 8" id="KW-0808">Transferase</keyword>
<evidence type="ECO:0000256" key="1">
    <source>
        <dbReference type="ARBA" id="ARBA00022603"/>
    </source>
</evidence>
<evidence type="ECO:0000259" key="9">
    <source>
        <dbReference type="PROSITE" id="PS51685"/>
    </source>
</evidence>
<dbReference type="SUPFAM" id="SSF53335">
    <property type="entry name" value="S-adenosyl-L-methionine-dependent methyltransferases"/>
    <property type="match status" value="1"/>
</dbReference>
<evidence type="ECO:0000256" key="3">
    <source>
        <dbReference type="ARBA" id="ARBA00022955"/>
    </source>
</evidence>
<dbReference type="GO" id="GO:0005783">
    <property type="term" value="C:endoplasmic reticulum"/>
    <property type="evidence" value="ECO:0007669"/>
    <property type="project" value="TreeGrafter"/>
</dbReference>
<keyword evidence="3" id="KW-0752">Steroid biosynthesis</keyword>
<dbReference type="Proteomes" id="UP000053144">
    <property type="component" value="Chromosome 8"/>
</dbReference>
<dbReference type="CDD" id="cd02440">
    <property type="entry name" value="AdoMet_MTases"/>
    <property type="match status" value="1"/>
</dbReference>
<accession>A0A0L9V8L2</accession>
<keyword evidence="5" id="KW-1207">Sterol metabolism</keyword>
<evidence type="ECO:0000256" key="2">
    <source>
        <dbReference type="ARBA" id="ARBA00022679"/>
    </source>
</evidence>
<proteinExistence type="inferred from homology"/>
<dbReference type="Gene3D" id="3.40.50.150">
    <property type="entry name" value="Vaccinia Virus protein VP39"/>
    <property type="match status" value="1"/>
</dbReference>
<dbReference type="InterPro" id="IPR050447">
    <property type="entry name" value="Erg6_SMT_methyltransf"/>
</dbReference>
<dbReference type="InterPro" id="IPR029063">
    <property type="entry name" value="SAM-dependent_MTases_sf"/>
</dbReference>
<evidence type="ECO:0000256" key="5">
    <source>
        <dbReference type="ARBA" id="ARBA00023166"/>
    </source>
</evidence>
<keyword evidence="3" id="KW-0443">Lipid metabolism</keyword>
<keyword evidence="6" id="KW-0753">Steroid metabolism</keyword>
<name>A0A0L9V8L2_PHAAN</name>
<evidence type="ECO:0000313" key="10">
    <source>
        <dbReference type="EMBL" id="KOM51242.1"/>
    </source>
</evidence>
<organism evidence="10 11">
    <name type="scientific">Phaseolus angularis</name>
    <name type="common">Azuki bean</name>
    <name type="synonym">Vigna angularis</name>
    <dbReference type="NCBI Taxonomy" id="3914"/>
    <lineage>
        <taxon>Eukaryota</taxon>
        <taxon>Viridiplantae</taxon>
        <taxon>Streptophyta</taxon>
        <taxon>Embryophyta</taxon>
        <taxon>Tracheophyta</taxon>
        <taxon>Spermatophyta</taxon>
        <taxon>Magnoliopsida</taxon>
        <taxon>eudicotyledons</taxon>
        <taxon>Gunneridae</taxon>
        <taxon>Pentapetalae</taxon>
        <taxon>rosids</taxon>
        <taxon>fabids</taxon>
        <taxon>Fabales</taxon>
        <taxon>Fabaceae</taxon>
        <taxon>Papilionoideae</taxon>
        <taxon>50 kb inversion clade</taxon>
        <taxon>NPAAA clade</taxon>
        <taxon>indigoferoid/millettioid clade</taxon>
        <taxon>Phaseoleae</taxon>
        <taxon>Vigna</taxon>
    </lineage>
</organism>
<evidence type="ECO:0000313" key="11">
    <source>
        <dbReference type="Proteomes" id="UP000053144"/>
    </source>
</evidence>
<dbReference type="InterPro" id="IPR013705">
    <property type="entry name" value="Sterol_MeTrfase_C"/>
</dbReference>
<evidence type="ECO:0000256" key="7">
    <source>
        <dbReference type="ARBA" id="ARBA00038188"/>
    </source>
</evidence>
<dbReference type="PROSITE" id="PS51685">
    <property type="entry name" value="SAM_MT_ERG6_SMT"/>
    <property type="match status" value="1"/>
</dbReference>
<dbReference type="GO" id="GO:0016126">
    <property type="term" value="P:sterol biosynthetic process"/>
    <property type="evidence" value="ECO:0007669"/>
    <property type="project" value="UniProtKB-KW"/>
</dbReference>
<dbReference type="Pfam" id="PF08498">
    <property type="entry name" value="Sterol_MT_C"/>
    <property type="match status" value="1"/>
</dbReference>
<feature type="non-terminal residue" evidence="10">
    <location>
        <position position="1"/>
    </location>
</feature>
<evidence type="ECO:0000256" key="4">
    <source>
        <dbReference type="ARBA" id="ARBA00023011"/>
    </source>
</evidence>
<comment type="similarity">
    <text evidence="7 8">Belongs to the class I-like SAM-binding methyltransferase superfamily. Erg6/SMT family.</text>
</comment>
<reference evidence="11" key="1">
    <citation type="journal article" date="2015" name="Proc. Natl. Acad. Sci. U.S.A.">
        <title>Genome sequencing of adzuki bean (Vigna angularis) provides insight into high starch and low fat accumulation and domestication.</title>
        <authorList>
            <person name="Yang K."/>
            <person name="Tian Z."/>
            <person name="Chen C."/>
            <person name="Luo L."/>
            <person name="Zhao B."/>
            <person name="Wang Z."/>
            <person name="Yu L."/>
            <person name="Li Y."/>
            <person name="Sun Y."/>
            <person name="Li W."/>
            <person name="Chen Y."/>
            <person name="Li Y."/>
            <person name="Zhang Y."/>
            <person name="Ai D."/>
            <person name="Zhao J."/>
            <person name="Shang C."/>
            <person name="Ma Y."/>
            <person name="Wu B."/>
            <person name="Wang M."/>
            <person name="Gao L."/>
            <person name="Sun D."/>
            <person name="Zhang P."/>
            <person name="Guo F."/>
            <person name="Wang W."/>
            <person name="Li Y."/>
            <person name="Wang J."/>
            <person name="Varshney R.K."/>
            <person name="Wang J."/>
            <person name="Ling H.Q."/>
            <person name="Wan P."/>
        </authorList>
    </citation>
    <scope>NUCLEOTIDE SEQUENCE</scope>
    <source>
        <strain evidence="11">cv. Jingnong 6</strain>
    </source>
</reference>
<dbReference type="EMBL" id="CM003378">
    <property type="protein sequence ID" value="KOM51242.1"/>
    <property type="molecule type" value="Genomic_DNA"/>
</dbReference>
<dbReference type="InterPro" id="IPR030384">
    <property type="entry name" value="MeTrfase_SMT"/>
</dbReference>
<dbReference type="PANTHER" id="PTHR44068">
    <property type="entry name" value="ZGC:194242"/>
    <property type="match status" value="1"/>
</dbReference>
<dbReference type="AlphaFoldDB" id="A0A0L9V8L2"/>
<keyword evidence="3" id="KW-0444">Lipid biosynthesis</keyword>
<dbReference type="PANTHER" id="PTHR44068:SF1">
    <property type="entry name" value="HYPOTHETICAL LOC100005854"/>
    <property type="match status" value="1"/>
</dbReference>
<keyword evidence="1 8" id="KW-0489">Methyltransferase</keyword>